<dbReference type="EMBL" id="LS483469">
    <property type="protein sequence ID" value="SQI43916.1"/>
    <property type="molecule type" value="Genomic_DNA"/>
</dbReference>
<organism evidence="2 3">
    <name type="scientific">Serratia plymuthica</name>
    <dbReference type="NCBI Taxonomy" id="82996"/>
    <lineage>
        <taxon>Bacteria</taxon>
        <taxon>Pseudomonadati</taxon>
        <taxon>Pseudomonadota</taxon>
        <taxon>Gammaproteobacteria</taxon>
        <taxon>Enterobacterales</taxon>
        <taxon>Yersiniaceae</taxon>
        <taxon>Serratia</taxon>
    </lineage>
</organism>
<proteinExistence type="predicted"/>
<accession>A0A2X4UVN6</accession>
<dbReference type="EC" id="3.4.11.4" evidence="2"/>
<dbReference type="Gene3D" id="3.40.630.10">
    <property type="entry name" value="Zn peptidases"/>
    <property type="match status" value="1"/>
</dbReference>
<comment type="cofactor">
    <cofactor evidence="1">
        <name>Zn(2+)</name>
        <dbReference type="ChEBI" id="CHEBI:29105"/>
    </cofactor>
</comment>
<dbReference type="GO" id="GO:0045148">
    <property type="term" value="F:tripeptide aminopeptidase activity"/>
    <property type="evidence" value="ECO:0007669"/>
    <property type="project" value="UniProtKB-EC"/>
</dbReference>
<name>A0A2X4UVN6_SERPL</name>
<evidence type="ECO:0000313" key="3">
    <source>
        <dbReference type="Proteomes" id="UP000248897"/>
    </source>
</evidence>
<protein>
    <submittedName>
        <fullName evidence="2">Peptidase T</fullName>
        <ecNumber evidence="2">3.4.11.4</ecNumber>
    </submittedName>
</protein>
<dbReference type="PANTHER" id="PTHR42994:SF1">
    <property type="entry name" value="PEPTIDASE T"/>
    <property type="match status" value="1"/>
</dbReference>
<sequence length="101" mass="11209">MTSAIAEQLTERFFRYLAVTSQSDAAVNALPSTPGQHDMAKLLAAELRQLGLKDVQIDEHATVTARKPGNQPGCAAHRFYYPYRYRRRRPVGAYTSSAPAL</sequence>
<dbReference type="AlphaFoldDB" id="A0A2X4UVN6"/>
<dbReference type="SUPFAM" id="SSF53187">
    <property type="entry name" value="Zn-dependent exopeptidases"/>
    <property type="match status" value="1"/>
</dbReference>
<dbReference type="Proteomes" id="UP000248897">
    <property type="component" value="Chromosome 1"/>
</dbReference>
<gene>
    <name evidence="2" type="primary">pepT_3</name>
    <name evidence="2" type="ORF">NCTC12961_04167</name>
</gene>
<keyword evidence="2" id="KW-0031">Aminopeptidase</keyword>
<keyword evidence="2" id="KW-0378">Hydrolase</keyword>
<evidence type="ECO:0000256" key="1">
    <source>
        <dbReference type="ARBA" id="ARBA00001947"/>
    </source>
</evidence>
<dbReference type="PANTHER" id="PTHR42994">
    <property type="entry name" value="PEPTIDASE T"/>
    <property type="match status" value="1"/>
</dbReference>
<evidence type="ECO:0000313" key="2">
    <source>
        <dbReference type="EMBL" id="SQI43916.1"/>
    </source>
</evidence>
<keyword evidence="2" id="KW-0645">Protease</keyword>
<reference evidence="2 3" key="1">
    <citation type="submission" date="2018-06" db="EMBL/GenBank/DDBJ databases">
        <authorList>
            <consortium name="Pathogen Informatics"/>
            <person name="Doyle S."/>
        </authorList>
    </citation>
    <scope>NUCLEOTIDE SEQUENCE [LARGE SCALE GENOMIC DNA]</scope>
    <source>
        <strain evidence="2 3">NCTC12961</strain>
    </source>
</reference>